<organism evidence="1 2">
    <name type="scientific">Chitinophaga arvensicola</name>
    <dbReference type="NCBI Taxonomy" id="29529"/>
    <lineage>
        <taxon>Bacteria</taxon>
        <taxon>Pseudomonadati</taxon>
        <taxon>Bacteroidota</taxon>
        <taxon>Chitinophagia</taxon>
        <taxon>Chitinophagales</taxon>
        <taxon>Chitinophagaceae</taxon>
        <taxon>Chitinophaga</taxon>
    </lineage>
</organism>
<gene>
    <name evidence="1" type="ORF">SAMN04488122_6469</name>
</gene>
<dbReference type="Proteomes" id="UP000199310">
    <property type="component" value="Unassembled WGS sequence"/>
</dbReference>
<keyword evidence="2" id="KW-1185">Reference proteome</keyword>
<dbReference type="STRING" id="29529.SAMN04488122_6469"/>
<name>A0A1I0SD16_9BACT</name>
<accession>A0A1I0SD16</accession>
<reference evidence="2" key="1">
    <citation type="submission" date="2016-10" db="EMBL/GenBank/DDBJ databases">
        <authorList>
            <person name="Varghese N."/>
            <person name="Submissions S."/>
        </authorList>
    </citation>
    <scope>NUCLEOTIDE SEQUENCE [LARGE SCALE GENOMIC DNA]</scope>
    <source>
        <strain evidence="2">DSM 3695</strain>
    </source>
</reference>
<dbReference type="EMBL" id="FOJG01000002">
    <property type="protein sequence ID" value="SEW55754.1"/>
    <property type="molecule type" value="Genomic_DNA"/>
</dbReference>
<evidence type="ECO:0000313" key="1">
    <source>
        <dbReference type="EMBL" id="SEW55754.1"/>
    </source>
</evidence>
<protein>
    <submittedName>
        <fullName evidence="1">Uncharacterized protein</fullName>
    </submittedName>
</protein>
<evidence type="ECO:0000313" key="2">
    <source>
        <dbReference type="Proteomes" id="UP000199310"/>
    </source>
</evidence>
<proteinExistence type="predicted"/>
<dbReference type="AlphaFoldDB" id="A0A1I0SD16"/>
<sequence>MRWFVFYYTDDVKTEVPPYREDVNNKKGPVEQDPGS</sequence>